<dbReference type="Pfam" id="PF08450">
    <property type="entry name" value="SGL"/>
    <property type="match status" value="1"/>
</dbReference>
<dbReference type="EMBL" id="BNJG01000001">
    <property type="protein sequence ID" value="GHO51914.1"/>
    <property type="molecule type" value="Genomic_DNA"/>
</dbReference>
<dbReference type="Gene3D" id="2.120.10.30">
    <property type="entry name" value="TolB, C-terminal domain"/>
    <property type="match status" value="1"/>
</dbReference>
<dbReference type="InterPro" id="IPR011042">
    <property type="entry name" value="6-blade_b-propeller_TolB-like"/>
</dbReference>
<dbReference type="InterPro" id="IPR013658">
    <property type="entry name" value="SGL"/>
</dbReference>
<reference evidence="3 4" key="1">
    <citation type="journal article" date="2021" name="Int. J. Syst. Evol. Microbiol.">
        <title>Reticulibacter mediterranei gen. nov., sp. nov., within the new family Reticulibacteraceae fam. nov., and Ktedonospora formicarum gen. nov., sp. nov., Ktedonobacter robiniae sp. nov., Dictyobacter formicarum sp. nov. and Dictyobacter arantiisoli sp. nov., belonging to the class Ktedonobacteria.</title>
        <authorList>
            <person name="Yabe S."/>
            <person name="Zheng Y."/>
            <person name="Wang C.M."/>
            <person name="Sakai Y."/>
            <person name="Abe K."/>
            <person name="Yokota A."/>
            <person name="Donadio S."/>
            <person name="Cavaletti L."/>
            <person name="Monciardini P."/>
        </authorList>
    </citation>
    <scope>NUCLEOTIDE SEQUENCE [LARGE SCALE GENOMIC DNA]</scope>
    <source>
        <strain evidence="3 4">SOSP1-30</strain>
    </source>
</reference>
<keyword evidence="4" id="KW-1185">Reference proteome</keyword>
<accession>A0ABQ3UGT1</accession>
<comment type="similarity">
    <text evidence="1">Belongs to the SMP-30/CGR1 family.</text>
</comment>
<evidence type="ECO:0000256" key="1">
    <source>
        <dbReference type="ARBA" id="ARBA00008853"/>
    </source>
</evidence>
<name>A0ABQ3UGT1_9CHLR</name>
<evidence type="ECO:0000313" key="3">
    <source>
        <dbReference type="EMBL" id="GHO51914.1"/>
    </source>
</evidence>
<gene>
    <name evidence="3" type="ORF">KSB_03890</name>
</gene>
<dbReference type="PRINTS" id="PR01790">
    <property type="entry name" value="SMP30FAMILY"/>
</dbReference>
<feature type="domain" description="SMP-30/Gluconolactonase/LRE-like region" evidence="2">
    <location>
        <begin position="29"/>
        <end position="271"/>
    </location>
</feature>
<dbReference type="Proteomes" id="UP000654345">
    <property type="component" value="Unassembled WGS sequence"/>
</dbReference>
<dbReference type="PANTHER" id="PTHR10907:SF47">
    <property type="entry name" value="REGUCALCIN"/>
    <property type="match status" value="1"/>
</dbReference>
<dbReference type="InterPro" id="IPR005511">
    <property type="entry name" value="SMP-30"/>
</dbReference>
<evidence type="ECO:0000259" key="2">
    <source>
        <dbReference type="Pfam" id="PF08450"/>
    </source>
</evidence>
<sequence>MEKIVTTKGAVEQPPMSNAVLFFPAQNFLGEGPLWNVDEQALYWVDIIGQHFHCLDPRTMLHESFDVGTPVCVLAFRKSGGLVMALRDGFAYWNAQEKRPEYIVRPLEHLNNVRFNDGAVDCAGRFWAGTMSTTGDLNSGVLYRLDPDGSLHVMDTGFGISNGLGWSPDNTIMYLTDSPRRIIYAYDFAATTGAISNKRVFVQLSNDPPQPDGLVVDSQGYVWSAHWDGGCVTRYAPDGSVERVIQVAAPHSSACVFGGPALTDLYITSAQQGLSQEQLKQYPLSGDLFRYQSDVPGLPKFQFAG</sequence>
<comment type="caution">
    <text evidence="3">The sequence shown here is derived from an EMBL/GenBank/DDBJ whole genome shotgun (WGS) entry which is preliminary data.</text>
</comment>
<dbReference type="PANTHER" id="PTHR10907">
    <property type="entry name" value="REGUCALCIN"/>
    <property type="match status" value="1"/>
</dbReference>
<evidence type="ECO:0000313" key="4">
    <source>
        <dbReference type="Proteomes" id="UP000654345"/>
    </source>
</evidence>
<proteinExistence type="inferred from homology"/>
<protein>
    <submittedName>
        <fullName evidence="3">Gluconolactonase</fullName>
    </submittedName>
</protein>
<organism evidence="3 4">
    <name type="scientific">Ktedonobacter robiniae</name>
    <dbReference type="NCBI Taxonomy" id="2778365"/>
    <lineage>
        <taxon>Bacteria</taxon>
        <taxon>Bacillati</taxon>
        <taxon>Chloroflexota</taxon>
        <taxon>Ktedonobacteria</taxon>
        <taxon>Ktedonobacterales</taxon>
        <taxon>Ktedonobacteraceae</taxon>
        <taxon>Ktedonobacter</taxon>
    </lineage>
</organism>
<dbReference type="SUPFAM" id="SSF63829">
    <property type="entry name" value="Calcium-dependent phosphotriesterase"/>
    <property type="match status" value="1"/>
</dbReference>